<protein>
    <submittedName>
        <fullName evidence="1">Pimeloyl-ACP methyl ester carboxylesterase</fullName>
    </submittedName>
</protein>
<comment type="caution">
    <text evidence="1">The sequence shown here is derived from an EMBL/GenBank/DDBJ whole genome shotgun (WGS) entry which is preliminary data.</text>
</comment>
<dbReference type="SUPFAM" id="SSF53474">
    <property type="entry name" value="alpha/beta-Hydrolases"/>
    <property type="match status" value="1"/>
</dbReference>
<dbReference type="RefSeq" id="WP_183942142.1">
    <property type="nucleotide sequence ID" value="NZ_BAABBG010000022.1"/>
</dbReference>
<name>A0A840B6T4_9SPHN</name>
<organism evidence="1 2">
    <name type="scientific">Sphingorhabdus rigui</name>
    <dbReference type="NCBI Taxonomy" id="1282858"/>
    <lineage>
        <taxon>Bacteria</taxon>
        <taxon>Pseudomonadati</taxon>
        <taxon>Pseudomonadota</taxon>
        <taxon>Alphaproteobacteria</taxon>
        <taxon>Sphingomonadales</taxon>
        <taxon>Sphingomonadaceae</taxon>
        <taxon>Sphingorhabdus</taxon>
    </lineage>
</organism>
<dbReference type="Proteomes" id="UP000581447">
    <property type="component" value="Unassembled WGS sequence"/>
</dbReference>
<gene>
    <name evidence="1" type="ORF">GGR91_002109</name>
</gene>
<evidence type="ECO:0000313" key="2">
    <source>
        <dbReference type="Proteomes" id="UP000581447"/>
    </source>
</evidence>
<dbReference type="EMBL" id="JACIEA010000003">
    <property type="protein sequence ID" value="MBB3943845.1"/>
    <property type="molecule type" value="Genomic_DNA"/>
</dbReference>
<sequence length="272" mass="30174">MADFQASTRLKGDHVLGYHLFAPSKLKHPRLLVLVHGRQTTPEAIIRLFAPIARTCGIALLAPDFSDFRFKGYQQLRGSSGKNAAATALDTLARLQSNYLGLDEQRFDLFGFSAGAQFAHRFALALPNRTARLIVAAAGWYTDLSCDRSFPHGLGRYRAHLKQFLQIPTLLLVGERDCCKTDQSLRRSPDLDARQGEDRVSRARNWLEQIEQQSAAYGLPCKARLAILPNTGHSLHEAIALGGLEIAALKHLLADRDAGAGEWTQRQRHSLN</sequence>
<reference evidence="1 2" key="1">
    <citation type="submission" date="2020-08" db="EMBL/GenBank/DDBJ databases">
        <title>Genomic Encyclopedia of Type Strains, Phase IV (KMG-IV): sequencing the most valuable type-strain genomes for metagenomic binning, comparative biology and taxonomic classification.</title>
        <authorList>
            <person name="Goeker M."/>
        </authorList>
    </citation>
    <scope>NUCLEOTIDE SEQUENCE [LARGE SCALE GENOMIC DNA]</scope>
    <source>
        <strain evidence="1 2">DSM 29050</strain>
    </source>
</reference>
<accession>A0A840B6T4</accession>
<proteinExistence type="predicted"/>
<evidence type="ECO:0000313" key="1">
    <source>
        <dbReference type="EMBL" id="MBB3943845.1"/>
    </source>
</evidence>
<dbReference type="Gene3D" id="3.40.50.1820">
    <property type="entry name" value="alpha/beta hydrolase"/>
    <property type="match status" value="1"/>
</dbReference>
<dbReference type="AlphaFoldDB" id="A0A840B6T4"/>
<keyword evidence="2" id="KW-1185">Reference proteome</keyword>
<dbReference type="InterPro" id="IPR029058">
    <property type="entry name" value="AB_hydrolase_fold"/>
</dbReference>